<organism evidence="8 9">
    <name type="scientific">Rhodoblastus acidophilus</name>
    <name type="common">Rhodopseudomonas acidophila</name>
    <dbReference type="NCBI Taxonomy" id="1074"/>
    <lineage>
        <taxon>Bacteria</taxon>
        <taxon>Pseudomonadati</taxon>
        <taxon>Pseudomonadota</taxon>
        <taxon>Alphaproteobacteria</taxon>
        <taxon>Hyphomicrobiales</taxon>
        <taxon>Rhodoblastaceae</taxon>
        <taxon>Rhodoblastus</taxon>
    </lineage>
</organism>
<protein>
    <submittedName>
        <fullName evidence="8">Uncharacterized protein</fullName>
    </submittedName>
</protein>
<reference evidence="8 9" key="1">
    <citation type="submission" date="2019-11" db="EMBL/GenBank/DDBJ databases">
        <title>Whole-genome sequence of a Rhodoblastus acidophilus DSM 142.</title>
        <authorList>
            <person name="Kyndt J.A."/>
            <person name="Meyer T.E."/>
        </authorList>
    </citation>
    <scope>NUCLEOTIDE SEQUENCE [LARGE SCALE GENOMIC DNA]</scope>
    <source>
        <strain evidence="8 9">DSM 142</strain>
    </source>
</reference>
<evidence type="ECO:0000313" key="8">
    <source>
        <dbReference type="EMBL" id="MTV32143.1"/>
    </source>
</evidence>
<dbReference type="Gene3D" id="1.10.150.130">
    <property type="match status" value="1"/>
</dbReference>
<evidence type="ECO:0000256" key="1">
    <source>
        <dbReference type="ARBA" id="ARBA00008857"/>
    </source>
</evidence>
<evidence type="ECO:0000259" key="6">
    <source>
        <dbReference type="Pfam" id="PF02899"/>
    </source>
</evidence>
<dbReference type="PANTHER" id="PTHR30349:SF41">
    <property type="entry name" value="INTEGRASE_RECOMBINASE PROTEIN MJ0367-RELATED"/>
    <property type="match status" value="1"/>
</dbReference>
<dbReference type="InterPro" id="IPR013762">
    <property type="entry name" value="Integrase-like_cat_sf"/>
</dbReference>
<dbReference type="GO" id="GO:0006310">
    <property type="term" value="P:DNA recombination"/>
    <property type="evidence" value="ECO:0007669"/>
    <property type="project" value="UniProtKB-KW"/>
</dbReference>
<evidence type="ECO:0000256" key="4">
    <source>
        <dbReference type="ARBA" id="ARBA00023172"/>
    </source>
</evidence>
<keyword evidence="2" id="KW-0229">DNA integration</keyword>
<dbReference type="EMBL" id="WNKS01000013">
    <property type="protein sequence ID" value="MTV32143.1"/>
    <property type="molecule type" value="Genomic_DNA"/>
</dbReference>
<dbReference type="InterPro" id="IPR011010">
    <property type="entry name" value="DNA_brk_join_enz"/>
</dbReference>
<feature type="compositionally biased region" description="Basic and acidic residues" evidence="5">
    <location>
        <begin position="532"/>
        <end position="547"/>
    </location>
</feature>
<dbReference type="InterPro" id="IPR010998">
    <property type="entry name" value="Integrase_recombinase_N"/>
</dbReference>
<dbReference type="Pfam" id="PF20172">
    <property type="entry name" value="DUF6538"/>
    <property type="match status" value="1"/>
</dbReference>
<evidence type="ECO:0000256" key="3">
    <source>
        <dbReference type="ARBA" id="ARBA00023125"/>
    </source>
</evidence>
<dbReference type="OrthoDB" id="9784724at2"/>
<dbReference type="AlphaFoldDB" id="A0A6N8DSH5"/>
<proteinExistence type="inferred from homology"/>
<evidence type="ECO:0000256" key="5">
    <source>
        <dbReference type="SAM" id="MobiDB-lite"/>
    </source>
</evidence>
<dbReference type="InterPro" id="IPR046668">
    <property type="entry name" value="DUF6538"/>
</dbReference>
<feature type="compositionally biased region" description="Basic residues" evidence="5">
    <location>
        <begin position="551"/>
        <end position="568"/>
    </location>
</feature>
<name>A0A6N8DSH5_RHOAC</name>
<dbReference type="GO" id="GO:0003677">
    <property type="term" value="F:DNA binding"/>
    <property type="evidence" value="ECO:0007669"/>
    <property type="project" value="UniProtKB-KW"/>
</dbReference>
<evidence type="ECO:0000259" key="7">
    <source>
        <dbReference type="Pfam" id="PF20172"/>
    </source>
</evidence>
<sequence length="574" mass="66061">MAFRMATPWKHPKTGVYWFRKRVPDDLRAAVGATIYQRTLRTKDPEEAKSRFLALASEIDDEWRRLRRNARLNAVEKPAALTKKQINGICGEFHKWMVLRYENQPEQLSGWKQRLEHLRASTGPRARRFGVGFHFDAELRAFLAERQIVVDDPYEYSTLVWSTGKAGLMAMESLVARTEAGDWSDHDGLKKFPKWEQVEPTLPVTSRMLVVDVDWEQFKTDSTLSPATVKAWRPMLDKLTAFVGRANIAGVARKQVVEWKDSLLAKGLKHKTVAEGYLAAARSFFNWALEREKVQSNPFADVKMRIPKETKLRPKSLQDEEARLILSETLRPVDGRTSDEFGAAKRWIPWIMAYTGARVNEITQMRGCDLQLRRLEIEVDDKKSVEDVWVLKITPEAGSVKNFEARDVPLHPHLVEQGFPDFVKKHGSGPVFYDPKRRRDGSDLRPQYQKVADKLGEWVREIGIKDEGVSPNHGWRHRFKTNARKVRMDVEIRDAIQGHKPRTEGEYYGEVPVEAKWIEIQRLPRIEVANPVEEKPGAERRKLKSEARMMTARRAKARGNAAAKRRSTAARQDA</sequence>
<feature type="region of interest" description="Disordered" evidence="5">
    <location>
        <begin position="531"/>
        <end position="574"/>
    </location>
</feature>
<comment type="similarity">
    <text evidence="1">Belongs to the 'phage' integrase family.</text>
</comment>
<evidence type="ECO:0000313" key="9">
    <source>
        <dbReference type="Proteomes" id="UP000439113"/>
    </source>
</evidence>
<gene>
    <name evidence="8" type="ORF">GJ654_14230</name>
</gene>
<comment type="caution">
    <text evidence="8">The sequence shown here is derived from an EMBL/GenBank/DDBJ whole genome shotgun (WGS) entry which is preliminary data.</text>
</comment>
<keyword evidence="3" id="KW-0238">DNA-binding</keyword>
<dbReference type="GO" id="GO:0015074">
    <property type="term" value="P:DNA integration"/>
    <property type="evidence" value="ECO:0007669"/>
    <property type="project" value="UniProtKB-KW"/>
</dbReference>
<dbReference type="SUPFAM" id="SSF56349">
    <property type="entry name" value="DNA breaking-rejoining enzymes"/>
    <property type="match status" value="1"/>
</dbReference>
<dbReference type="Pfam" id="PF02899">
    <property type="entry name" value="Phage_int_SAM_1"/>
    <property type="match status" value="1"/>
</dbReference>
<dbReference type="Proteomes" id="UP000439113">
    <property type="component" value="Unassembled WGS sequence"/>
</dbReference>
<feature type="domain" description="Integrase SAM-like N-terminal" evidence="6">
    <location>
        <begin position="219"/>
        <end position="291"/>
    </location>
</feature>
<dbReference type="InterPro" id="IPR004107">
    <property type="entry name" value="Integrase_SAM-like_N"/>
</dbReference>
<dbReference type="InterPro" id="IPR050090">
    <property type="entry name" value="Tyrosine_recombinase_XerCD"/>
</dbReference>
<keyword evidence="4" id="KW-0233">DNA recombination</keyword>
<dbReference type="PANTHER" id="PTHR30349">
    <property type="entry name" value="PHAGE INTEGRASE-RELATED"/>
    <property type="match status" value="1"/>
</dbReference>
<dbReference type="Gene3D" id="1.10.443.10">
    <property type="entry name" value="Intergrase catalytic core"/>
    <property type="match status" value="1"/>
</dbReference>
<accession>A0A6N8DSH5</accession>
<feature type="domain" description="DUF6538" evidence="7">
    <location>
        <begin position="13"/>
        <end position="68"/>
    </location>
</feature>
<evidence type="ECO:0000256" key="2">
    <source>
        <dbReference type="ARBA" id="ARBA00022908"/>
    </source>
</evidence>